<dbReference type="Gene3D" id="2.40.160.20">
    <property type="match status" value="1"/>
</dbReference>
<name>A0A1F5EYC8_9BACT</name>
<proteinExistence type="predicted"/>
<accession>A0A1F5EYC8</accession>
<feature type="chain" id="PRO_5009518443" description="Outer membrane protein beta-barrel domain-containing protein" evidence="1">
    <location>
        <begin position="20"/>
        <end position="207"/>
    </location>
</feature>
<organism evidence="2 3">
    <name type="scientific">Candidatus Coatesbacteria bacterium RBG_13_66_14</name>
    <dbReference type="NCBI Taxonomy" id="1817816"/>
    <lineage>
        <taxon>Bacteria</taxon>
        <taxon>Candidatus Coatesiibacteriota</taxon>
    </lineage>
</organism>
<comment type="caution">
    <text evidence="2">The sequence shown here is derived from an EMBL/GenBank/DDBJ whole genome shotgun (WGS) entry which is preliminary data.</text>
</comment>
<evidence type="ECO:0008006" key="4">
    <source>
        <dbReference type="Google" id="ProtNLM"/>
    </source>
</evidence>
<evidence type="ECO:0000256" key="1">
    <source>
        <dbReference type="SAM" id="SignalP"/>
    </source>
</evidence>
<dbReference type="InterPro" id="IPR011250">
    <property type="entry name" value="OMP/PagP_B-barrel"/>
</dbReference>
<protein>
    <recommendedName>
        <fullName evidence="4">Outer membrane protein beta-barrel domain-containing protein</fullName>
    </recommendedName>
</protein>
<evidence type="ECO:0000313" key="3">
    <source>
        <dbReference type="Proteomes" id="UP000177187"/>
    </source>
</evidence>
<keyword evidence="1" id="KW-0732">Signal</keyword>
<evidence type="ECO:0000313" key="2">
    <source>
        <dbReference type="EMBL" id="OGD72428.1"/>
    </source>
</evidence>
<sequence length="207" mass="22192">MRYMLLFCLLTALAAPSAAREEVTYDPGDGEETITPATPAAEGNFHKPGAVSAGLILGYMTWPVNSYGHDGGGFLAGVSGAYYFVENLAAKLGLGFGFGEYTTIIHVDLGAQYNIPVSEMFTAFLGAGLALDMGSWKAFDYADRGEDDPESENDPVYSDGDKTNVGFNVNGGIEFFLMDFLALQPTTFFDFAGSVHWGIGLGVSYYF</sequence>
<gene>
    <name evidence="2" type="ORF">A2Y64_04995</name>
</gene>
<feature type="signal peptide" evidence="1">
    <location>
        <begin position="1"/>
        <end position="19"/>
    </location>
</feature>
<reference evidence="2 3" key="1">
    <citation type="journal article" date="2016" name="Nat. Commun.">
        <title>Thousands of microbial genomes shed light on interconnected biogeochemical processes in an aquifer system.</title>
        <authorList>
            <person name="Anantharaman K."/>
            <person name="Brown C.T."/>
            <person name="Hug L.A."/>
            <person name="Sharon I."/>
            <person name="Castelle C.J."/>
            <person name="Probst A.J."/>
            <person name="Thomas B.C."/>
            <person name="Singh A."/>
            <person name="Wilkins M.J."/>
            <person name="Karaoz U."/>
            <person name="Brodie E.L."/>
            <person name="Williams K.H."/>
            <person name="Hubbard S.S."/>
            <person name="Banfield J.F."/>
        </authorList>
    </citation>
    <scope>NUCLEOTIDE SEQUENCE [LARGE SCALE GENOMIC DNA]</scope>
</reference>
<dbReference type="SUPFAM" id="SSF56925">
    <property type="entry name" value="OMPA-like"/>
    <property type="match status" value="1"/>
</dbReference>
<dbReference type="Proteomes" id="UP000177187">
    <property type="component" value="Unassembled WGS sequence"/>
</dbReference>
<dbReference type="EMBL" id="MFAF01000122">
    <property type="protein sequence ID" value="OGD72428.1"/>
    <property type="molecule type" value="Genomic_DNA"/>
</dbReference>
<dbReference type="AlphaFoldDB" id="A0A1F5EYC8"/>